<dbReference type="PANTHER" id="PTHR30055:SF234">
    <property type="entry name" value="HTH-TYPE TRANSCRIPTIONAL REGULATOR BETI"/>
    <property type="match status" value="1"/>
</dbReference>
<feature type="DNA-binding region" description="H-T-H motif" evidence="4">
    <location>
        <begin position="32"/>
        <end position="51"/>
    </location>
</feature>
<feature type="region of interest" description="Disordered" evidence="5">
    <location>
        <begin position="196"/>
        <end position="219"/>
    </location>
</feature>
<evidence type="ECO:0000313" key="8">
    <source>
        <dbReference type="Proteomes" id="UP001303946"/>
    </source>
</evidence>
<dbReference type="PROSITE" id="PS50977">
    <property type="entry name" value="HTH_TETR_2"/>
    <property type="match status" value="1"/>
</dbReference>
<keyword evidence="8" id="KW-1185">Reference proteome</keyword>
<sequence>MVQQADRSAATTKAILDAARALFARHGYAEVSIDQIAQRAGYAKGAFYHHFNSKQEVFEQVLDGIQAQLAVLVAKRAQSAPAAPLPLALARNIFDYLEGATHKSVRQILLIDGPMVLGWKRWREIDDKHFADVVRAGVISLMPDDAGAAQVASATRLMLGAITEAALSSGMSEDPATLIREHCASFELLLTGLQGAGASSPRRPRALDAASKGKGSRAS</sequence>
<evidence type="ECO:0000313" key="7">
    <source>
        <dbReference type="EMBL" id="WOB10221.1"/>
    </source>
</evidence>
<evidence type="ECO:0000256" key="1">
    <source>
        <dbReference type="ARBA" id="ARBA00023015"/>
    </source>
</evidence>
<name>A0ABZ0D0F8_9BURK</name>
<dbReference type="Pfam" id="PF00440">
    <property type="entry name" value="TetR_N"/>
    <property type="match status" value="1"/>
</dbReference>
<keyword evidence="3" id="KW-0804">Transcription</keyword>
<dbReference type="SUPFAM" id="SSF46689">
    <property type="entry name" value="Homeodomain-like"/>
    <property type="match status" value="1"/>
</dbReference>
<feature type="domain" description="HTH tetR-type" evidence="6">
    <location>
        <begin position="9"/>
        <end position="69"/>
    </location>
</feature>
<dbReference type="Gene3D" id="1.10.357.10">
    <property type="entry name" value="Tetracycline Repressor, domain 2"/>
    <property type="match status" value="1"/>
</dbReference>
<dbReference type="Proteomes" id="UP001303946">
    <property type="component" value="Chromosome"/>
</dbReference>
<dbReference type="InterPro" id="IPR001647">
    <property type="entry name" value="HTH_TetR"/>
</dbReference>
<dbReference type="RefSeq" id="WP_316703128.1">
    <property type="nucleotide sequence ID" value="NZ_CP136336.1"/>
</dbReference>
<evidence type="ECO:0000256" key="3">
    <source>
        <dbReference type="ARBA" id="ARBA00023163"/>
    </source>
</evidence>
<evidence type="ECO:0000259" key="6">
    <source>
        <dbReference type="PROSITE" id="PS50977"/>
    </source>
</evidence>
<evidence type="ECO:0000256" key="2">
    <source>
        <dbReference type="ARBA" id="ARBA00023125"/>
    </source>
</evidence>
<dbReference type="Pfam" id="PF21351">
    <property type="entry name" value="TetR_C_41"/>
    <property type="match status" value="1"/>
</dbReference>
<proteinExistence type="predicted"/>
<evidence type="ECO:0000256" key="4">
    <source>
        <dbReference type="PROSITE-ProRule" id="PRU00335"/>
    </source>
</evidence>
<protein>
    <submittedName>
        <fullName evidence="7">Helix-turn-helix domain-containing protein</fullName>
    </submittedName>
</protein>
<organism evidence="7 8">
    <name type="scientific">Piscinibacter gummiphilus</name>
    <dbReference type="NCBI Taxonomy" id="946333"/>
    <lineage>
        <taxon>Bacteria</taxon>
        <taxon>Pseudomonadati</taxon>
        <taxon>Pseudomonadota</taxon>
        <taxon>Betaproteobacteria</taxon>
        <taxon>Burkholderiales</taxon>
        <taxon>Sphaerotilaceae</taxon>
        <taxon>Piscinibacter</taxon>
    </lineage>
</organism>
<dbReference type="PRINTS" id="PR00455">
    <property type="entry name" value="HTHTETR"/>
</dbReference>
<accession>A0ABZ0D0F8</accession>
<keyword evidence="2 4" id="KW-0238">DNA-binding</keyword>
<evidence type="ECO:0000256" key="5">
    <source>
        <dbReference type="SAM" id="MobiDB-lite"/>
    </source>
</evidence>
<reference evidence="7 8" key="1">
    <citation type="submission" date="2023-10" db="EMBL/GenBank/DDBJ databases">
        <title>Bacteria for the degradation of biodegradable plastic PBAT(Polybutylene adipate terephthalate).</title>
        <authorList>
            <person name="Weon H.-Y."/>
            <person name="Yeon J."/>
        </authorList>
    </citation>
    <scope>NUCLEOTIDE SEQUENCE [LARGE SCALE GENOMIC DNA]</scope>
    <source>
        <strain evidence="7 8">SBD 7-3</strain>
    </source>
</reference>
<dbReference type="InterPro" id="IPR009057">
    <property type="entry name" value="Homeodomain-like_sf"/>
</dbReference>
<gene>
    <name evidence="7" type="ORF">RXV79_09175</name>
</gene>
<dbReference type="InterPro" id="IPR050109">
    <property type="entry name" value="HTH-type_TetR-like_transc_reg"/>
</dbReference>
<keyword evidence="1" id="KW-0805">Transcription regulation</keyword>
<dbReference type="PANTHER" id="PTHR30055">
    <property type="entry name" value="HTH-TYPE TRANSCRIPTIONAL REGULATOR RUTR"/>
    <property type="match status" value="1"/>
</dbReference>
<dbReference type="EMBL" id="CP136336">
    <property type="protein sequence ID" value="WOB10221.1"/>
    <property type="molecule type" value="Genomic_DNA"/>
</dbReference>
<dbReference type="InterPro" id="IPR049484">
    <property type="entry name" value="Rv0078-like_C"/>
</dbReference>